<dbReference type="EMBL" id="KV460211">
    <property type="protein sequence ID" value="OBT99648.1"/>
    <property type="molecule type" value="Genomic_DNA"/>
</dbReference>
<dbReference type="InterPro" id="IPR001138">
    <property type="entry name" value="Zn2Cys6_DnaBD"/>
</dbReference>
<dbReference type="Proteomes" id="UP000091956">
    <property type="component" value="Unassembled WGS sequence"/>
</dbReference>
<dbReference type="PANTHER" id="PTHR38111">
    <property type="entry name" value="ZN(2)-C6 FUNGAL-TYPE DOMAIN-CONTAINING PROTEIN-RELATED"/>
    <property type="match status" value="1"/>
</dbReference>
<dbReference type="Gene3D" id="4.10.240.10">
    <property type="entry name" value="Zn(2)-C6 fungal-type DNA-binding domain"/>
    <property type="match status" value="1"/>
</dbReference>
<dbReference type="SUPFAM" id="SSF57701">
    <property type="entry name" value="Zn2/Cys6 DNA-binding domain"/>
    <property type="match status" value="1"/>
</dbReference>
<reference evidence="4" key="2">
    <citation type="journal article" date="2018" name="Nat. Commun.">
        <title>Extreme sensitivity to ultraviolet light in the fungal pathogen causing white-nose syndrome of bats.</title>
        <authorList>
            <person name="Palmer J.M."/>
            <person name="Drees K.P."/>
            <person name="Foster J.T."/>
            <person name="Lindner D.L."/>
        </authorList>
    </citation>
    <scope>NUCLEOTIDE SEQUENCE [LARGE SCALE GENOMIC DNA]</scope>
    <source>
        <strain evidence="4">UAMH 10579</strain>
    </source>
</reference>
<dbReference type="PROSITE" id="PS00463">
    <property type="entry name" value="ZN2_CY6_FUNGAL_1"/>
    <property type="match status" value="1"/>
</dbReference>
<dbReference type="STRING" id="342668.A0A1B8GV06"/>
<accession>A0A1B8GV06</accession>
<dbReference type="AlphaFoldDB" id="A0A1B8GV06"/>
<evidence type="ECO:0000313" key="4">
    <source>
        <dbReference type="Proteomes" id="UP000091956"/>
    </source>
</evidence>
<dbReference type="RefSeq" id="XP_018133381.1">
    <property type="nucleotide sequence ID" value="XM_018271606.2"/>
</dbReference>
<dbReference type="PANTHER" id="PTHR38111:SF9">
    <property type="entry name" value="ZN(2)-C6 FUNGAL-TYPE DOMAIN-CONTAINING PROTEIN"/>
    <property type="match status" value="1"/>
</dbReference>
<protein>
    <recommendedName>
        <fullName evidence="2">Zn(2)-C6 fungal-type domain-containing protein</fullName>
    </recommendedName>
</protein>
<evidence type="ECO:0000259" key="2">
    <source>
        <dbReference type="PROSITE" id="PS50048"/>
    </source>
</evidence>
<reference evidence="3 4" key="1">
    <citation type="submission" date="2016-03" db="EMBL/GenBank/DDBJ databases">
        <title>Comparative genomics of Pseudogymnoascus destructans, the fungus causing white-nose syndrome of bats.</title>
        <authorList>
            <person name="Palmer J.M."/>
            <person name="Drees K.P."/>
            <person name="Foster J.T."/>
            <person name="Lindner D.L."/>
        </authorList>
    </citation>
    <scope>NUCLEOTIDE SEQUENCE [LARGE SCALE GENOMIC DNA]</scope>
    <source>
        <strain evidence="3 4">UAMH 10579</strain>
    </source>
</reference>
<dbReference type="PROSITE" id="PS50048">
    <property type="entry name" value="ZN2_CY6_FUNGAL_2"/>
    <property type="match status" value="1"/>
</dbReference>
<sequence length="517" mass="57923">MKVKQRSTCQTCRTRKLGCDGKRPGCSQCILTGRECDGYASEWTFVPQNTRFEKASSRELQRVAATSTPNDYERRLPATHPPEAHQSTIDAVQHGDLLSPSHVPLPALALDQSNWDNLIGLVITSYIPENELPFICDNSDNSRYRICGSWMEVLPELTAQTHQDCILRPAMKALATSILASTSHENPSHLDPTQHYYAAIRALRIGIVARDSASHAEFAASIMCLSLTEVMFRDSAAGLSTHIKGVSQLLQTRGPEQYKTGVLHKLFVGFRPLLITEAFRSRQPTILASEEWIQLPFSIYSPSLMHTLLNKVAIVPTYLHQIDQMSENPSQTDPSTITTLFSSLADILVGLENWEISLPRQTGGPCYWPHVTASQPKERPPQPQATALWFPNVTMANVFTHMWTFRIICMTELEKLALLFPWLILGEMSLTNQCHLHHIQDHTLALSDQICSSMEYLLQDEMKLFGPASTFVPLKTVYHKFKMDGSRQMNIVARCEAIVKRLVDKGLLSAPIIVFGG</sequence>
<dbReference type="GO" id="GO:0000981">
    <property type="term" value="F:DNA-binding transcription factor activity, RNA polymerase II-specific"/>
    <property type="evidence" value="ECO:0007669"/>
    <property type="project" value="InterPro"/>
</dbReference>
<dbReference type="GO" id="GO:0008270">
    <property type="term" value="F:zinc ion binding"/>
    <property type="evidence" value="ECO:0007669"/>
    <property type="project" value="InterPro"/>
</dbReference>
<keyword evidence="1" id="KW-0539">Nucleus</keyword>
<evidence type="ECO:0000256" key="1">
    <source>
        <dbReference type="ARBA" id="ARBA00023242"/>
    </source>
</evidence>
<evidence type="ECO:0000313" key="3">
    <source>
        <dbReference type="EMBL" id="OBT99648.1"/>
    </source>
</evidence>
<dbReference type="GeneID" id="28835481"/>
<dbReference type="InterPro" id="IPR036864">
    <property type="entry name" value="Zn2-C6_fun-type_DNA-bd_sf"/>
</dbReference>
<keyword evidence="4" id="KW-1185">Reference proteome</keyword>
<dbReference type="InterPro" id="IPR053178">
    <property type="entry name" value="Osmoadaptation_assoc"/>
</dbReference>
<dbReference type="CDD" id="cd00067">
    <property type="entry name" value="GAL4"/>
    <property type="match status" value="1"/>
</dbReference>
<name>A0A1B8GV06_9PEZI</name>
<gene>
    <name evidence="3" type="ORF">VE01_02095</name>
</gene>
<organism evidence="3 4">
    <name type="scientific">Pseudogymnoascus verrucosus</name>
    <dbReference type="NCBI Taxonomy" id="342668"/>
    <lineage>
        <taxon>Eukaryota</taxon>
        <taxon>Fungi</taxon>
        <taxon>Dikarya</taxon>
        <taxon>Ascomycota</taxon>
        <taxon>Pezizomycotina</taxon>
        <taxon>Leotiomycetes</taxon>
        <taxon>Thelebolales</taxon>
        <taxon>Thelebolaceae</taxon>
        <taxon>Pseudogymnoascus</taxon>
    </lineage>
</organism>
<dbReference type="OrthoDB" id="3436153at2759"/>
<proteinExistence type="predicted"/>
<dbReference type="Pfam" id="PF00172">
    <property type="entry name" value="Zn_clus"/>
    <property type="match status" value="1"/>
</dbReference>
<dbReference type="SMART" id="SM00066">
    <property type="entry name" value="GAL4"/>
    <property type="match status" value="1"/>
</dbReference>
<feature type="domain" description="Zn(2)-C6 fungal-type" evidence="2">
    <location>
        <begin position="8"/>
        <end position="36"/>
    </location>
</feature>